<proteinExistence type="predicted"/>
<dbReference type="EMBL" id="CABVPW010000050">
    <property type="protein sequence ID" value="VWC41915.1"/>
    <property type="molecule type" value="Genomic_DNA"/>
</dbReference>
<evidence type="ECO:0000313" key="4">
    <source>
        <dbReference type="Proteomes" id="UP000494218"/>
    </source>
</evidence>
<dbReference type="SUPFAM" id="SSF81273">
    <property type="entry name" value="H-NS histone-like proteins"/>
    <property type="match status" value="1"/>
</dbReference>
<name>A0A6P2RWK2_BURL3</name>
<reference evidence="3 4" key="1">
    <citation type="submission" date="2019-09" db="EMBL/GenBank/DDBJ databases">
        <authorList>
            <person name="Depoorter E."/>
        </authorList>
    </citation>
    <scope>NUCLEOTIDE SEQUENCE [LARGE SCALE GENOMIC DNA]</scope>
    <source>
        <strain evidence="3">LMG 23254</strain>
    </source>
</reference>
<protein>
    <submittedName>
        <fullName evidence="3">Histone family protein nucleoid-structuring protein H-NS</fullName>
    </submittedName>
</protein>
<sequence length="99" mass="11016">MSTYQTLLAQRAVLEAEIENAKTAARQTVLAEVKRMVVEFDLSAREIFGGSKARKHQSTRARYRDPESGATWSGRGRPPAWIDGKDRAPFEIAPQPSNS</sequence>
<evidence type="ECO:0000313" key="3">
    <source>
        <dbReference type="EMBL" id="VWC41915.1"/>
    </source>
</evidence>
<dbReference type="InterPro" id="IPR027444">
    <property type="entry name" value="H-NS_C_dom"/>
</dbReference>
<dbReference type="Gene3D" id="4.10.430.30">
    <property type="match status" value="1"/>
</dbReference>
<feature type="region of interest" description="Disordered" evidence="1">
    <location>
        <begin position="51"/>
        <end position="99"/>
    </location>
</feature>
<evidence type="ECO:0000259" key="2">
    <source>
        <dbReference type="Pfam" id="PF00816"/>
    </source>
</evidence>
<dbReference type="AlphaFoldDB" id="A0A6P2RWK2"/>
<gene>
    <name evidence="3" type="ORF">BLA23254_07036</name>
</gene>
<accession>A0A6P2RWK2</accession>
<dbReference type="GO" id="GO:0003677">
    <property type="term" value="F:DNA binding"/>
    <property type="evidence" value="ECO:0007669"/>
    <property type="project" value="InterPro"/>
</dbReference>
<feature type="compositionally biased region" description="Basic residues" evidence="1">
    <location>
        <begin position="52"/>
        <end position="61"/>
    </location>
</feature>
<feature type="domain" description="DNA-binding protein H-NS-like C-terminal" evidence="2">
    <location>
        <begin position="61"/>
        <end position="92"/>
    </location>
</feature>
<organism evidence="3 4">
    <name type="scientific">Burkholderia lata (strain ATCC 17760 / DSM 23089 / LMG 22485 / NCIMB 9086 / R18194 / 383)</name>
    <dbReference type="NCBI Taxonomy" id="482957"/>
    <lineage>
        <taxon>Bacteria</taxon>
        <taxon>Pseudomonadati</taxon>
        <taxon>Pseudomonadota</taxon>
        <taxon>Betaproteobacteria</taxon>
        <taxon>Burkholderiales</taxon>
        <taxon>Burkholderiaceae</taxon>
        <taxon>Burkholderia</taxon>
        <taxon>Burkholderia cepacia complex</taxon>
    </lineage>
</organism>
<dbReference type="RefSeq" id="WP_175035080.1">
    <property type="nucleotide sequence ID" value="NZ_CABVPW010000050.1"/>
</dbReference>
<dbReference type="Proteomes" id="UP000494218">
    <property type="component" value="Unassembled WGS sequence"/>
</dbReference>
<dbReference type="Pfam" id="PF00816">
    <property type="entry name" value="Histone_HNS"/>
    <property type="match status" value="1"/>
</dbReference>
<evidence type="ECO:0000256" key="1">
    <source>
        <dbReference type="SAM" id="MobiDB-lite"/>
    </source>
</evidence>